<reference evidence="2" key="1">
    <citation type="journal article" date="2019" name="Int. J. Syst. Evol. Microbiol.">
        <title>The Global Catalogue of Microorganisms (GCM) 10K type strain sequencing project: providing services to taxonomists for standard genome sequencing and annotation.</title>
        <authorList>
            <consortium name="The Broad Institute Genomics Platform"/>
            <consortium name="The Broad Institute Genome Sequencing Center for Infectious Disease"/>
            <person name="Wu L."/>
            <person name="Ma J."/>
        </authorList>
    </citation>
    <scope>NUCLEOTIDE SEQUENCE [LARGE SCALE GENOMIC DNA]</scope>
    <source>
        <strain evidence="2">CCUG 56029</strain>
    </source>
</reference>
<organism evidence="1 2">
    <name type="scientific">Paracoccus pacificus</name>
    <dbReference type="NCBI Taxonomy" id="1463598"/>
    <lineage>
        <taxon>Bacteria</taxon>
        <taxon>Pseudomonadati</taxon>
        <taxon>Pseudomonadota</taxon>
        <taxon>Alphaproteobacteria</taxon>
        <taxon>Rhodobacterales</taxon>
        <taxon>Paracoccaceae</taxon>
        <taxon>Paracoccus</taxon>
    </lineage>
</organism>
<keyword evidence="2" id="KW-1185">Reference proteome</keyword>
<evidence type="ECO:0000313" key="2">
    <source>
        <dbReference type="Proteomes" id="UP001597213"/>
    </source>
</evidence>
<proteinExistence type="predicted"/>
<accession>A0ABW4RBA3</accession>
<comment type="caution">
    <text evidence="1">The sequence shown here is derived from an EMBL/GenBank/DDBJ whole genome shotgun (WGS) entry which is preliminary data.</text>
</comment>
<sequence length="328" mass="36734">MASAPNILIVSQKGPLAYQALIFAASLRAHAPGFQGALVVAEPVPEFAWTGVDTRLPDKVRGALTELGATIVPFEARHFGQSYPNGNKIEALRILPADQPFVFFDTDTLITGPLDTVKFDFKRPAASMNRSGTWPQPPLYGPGYGDIWRSLYDRFGLEFESSLDLTQPDEHWERYLYFNAGWFFGADPAVFADRFLNWAIAVRDDPGEALACQTLDPWLDQVLLPLVIHSLKGGRPPRSLNGLDGDISCHYRSLSLLYARESDAVLDALESAVAAPAVRRVLRDWEPARQTIYQNRGRKKIRPLFETDMPPREQGIRQRLKAAGWWLV</sequence>
<dbReference type="RefSeq" id="WP_379143962.1">
    <property type="nucleotide sequence ID" value="NZ_JBHUEN010000043.1"/>
</dbReference>
<dbReference type="EMBL" id="JBHUEN010000043">
    <property type="protein sequence ID" value="MFD1882990.1"/>
    <property type="molecule type" value="Genomic_DNA"/>
</dbReference>
<dbReference type="Proteomes" id="UP001597213">
    <property type="component" value="Unassembled WGS sequence"/>
</dbReference>
<gene>
    <name evidence="1" type="ORF">ACFSCT_14805</name>
</gene>
<protein>
    <submittedName>
        <fullName evidence="1">Uncharacterized protein</fullName>
    </submittedName>
</protein>
<name>A0ABW4RBA3_9RHOB</name>
<evidence type="ECO:0000313" key="1">
    <source>
        <dbReference type="EMBL" id="MFD1882990.1"/>
    </source>
</evidence>